<dbReference type="OMA" id="MRERICC"/>
<evidence type="ECO:0000313" key="3">
    <source>
        <dbReference type="Proteomes" id="UP000596660"/>
    </source>
</evidence>
<dbReference type="PANTHER" id="PTHR11926:SF774">
    <property type="entry name" value="UDP-GLYCOSYLTRANSFERASE 85A1-RELATED"/>
    <property type="match status" value="1"/>
</dbReference>
<protein>
    <submittedName>
        <fullName evidence="2">Uncharacterized protein</fullName>
    </submittedName>
</protein>
<evidence type="ECO:0000256" key="1">
    <source>
        <dbReference type="ARBA" id="ARBA00009995"/>
    </source>
</evidence>
<evidence type="ECO:0000313" key="2">
    <source>
        <dbReference type="EnsemblPlants" id="AUR62018938-RA:cds"/>
    </source>
</evidence>
<proteinExistence type="inferred from homology"/>
<dbReference type="PANTHER" id="PTHR11926">
    <property type="entry name" value="GLUCOSYL/GLUCURONOSYL TRANSFERASES"/>
    <property type="match status" value="1"/>
</dbReference>
<dbReference type="AlphaFoldDB" id="A0A803LUP4"/>
<dbReference type="GO" id="GO:0080044">
    <property type="term" value="F:quercetin 7-O-glucosyltransferase activity"/>
    <property type="evidence" value="ECO:0007669"/>
    <property type="project" value="TreeGrafter"/>
</dbReference>
<reference evidence="2" key="1">
    <citation type="journal article" date="2017" name="Nature">
        <title>The genome of Chenopodium quinoa.</title>
        <authorList>
            <person name="Jarvis D.E."/>
            <person name="Ho Y.S."/>
            <person name="Lightfoot D.J."/>
            <person name="Schmoeckel S.M."/>
            <person name="Li B."/>
            <person name="Borm T.J.A."/>
            <person name="Ohyanagi H."/>
            <person name="Mineta K."/>
            <person name="Michell C.T."/>
            <person name="Saber N."/>
            <person name="Kharbatia N.M."/>
            <person name="Rupper R.R."/>
            <person name="Sharp A.R."/>
            <person name="Dally N."/>
            <person name="Boughton B.A."/>
            <person name="Woo Y.H."/>
            <person name="Gao G."/>
            <person name="Schijlen E.G.W.M."/>
            <person name="Guo X."/>
            <person name="Momin A.A."/>
            <person name="Negrao S."/>
            <person name="Al-Babili S."/>
            <person name="Gehring C."/>
            <person name="Roessner U."/>
            <person name="Jung C."/>
            <person name="Murphy K."/>
            <person name="Arold S.T."/>
            <person name="Gojobori T."/>
            <person name="van der Linden C.G."/>
            <person name="van Loo E.N."/>
            <person name="Jellen E.N."/>
            <person name="Maughan P.J."/>
            <person name="Tester M."/>
        </authorList>
    </citation>
    <scope>NUCLEOTIDE SEQUENCE [LARGE SCALE GENOMIC DNA]</scope>
    <source>
        <strain evidence="2">cv. PI 614886</strain>
    </source>
</reference>
<name>A0A803LUP4_CHEQI</name>
<organism evidence="2 3">
    <name type="scientific">Chenopodium quinoa</name>
    <name type="common">Quinoa</name>
    <dbReference type="NCBI Taxonomy" id="63459"/>
    <lineage>
        <taxon>Eukaryota</taxon>
        <taxon>Viridiplantae</taxon>
        <taxon>Streptophyta</taxon>
        <taxon>Embryophyta</taxon>
        <taxon>Tracheophyta</taxon>
        <taxon>Spermatophyta</taxon>
        <taxon>Magnoliopsida</taxon>
        <taxon>eudicotyledons</taxon>
        <taxon>Gunneridae</taxon>
        <taxon>Pentapetalae</taxon>
        <taxon>Caryophyllales</taxon>
        <taxon>Chenopodiaceae</taxon>
        <taxon>Chenopodioideae</taxon>
        <taxon>Atripliceae</taxon>
        <taxon>Chenopodium</taxon>
    </lineage>
</organism>
<dbReference type="GO" id="GO:0080043">
    <property type="term" value="F:quercetin 3-O-glucosyltransferase activity"/>
    <property type="evidence" value="ECO:0007669"/>
    <property type="project" value="TreeGrafter"/>
</dbReference>
<dbReference type="EnsemblPlants" id="AUR62018938-RA">
    <property type="protein sequence ID" value="AUR62018938-RA:cds"/>
    <property type="gene ID" value="AUR62018938"/>
</dbReference>
<reference evidence="2" key="2">
    <citation type="submission" date="2021-03" db="UniProtKB">
        <authorList>
            <consortium name="EnsemblPlants"/>
        </authorList>
    </citation>
    <scope>IDENTIFICATION</scope>
</reference>
<dbReference type="Gene3D" id="3.40.50.2000">
    <property type="entry name" value="Glycogen Phosphorylase B"/>
    <property type="match status" value="4"/>
</dbReference>
<dbReference type="SUPFAM" id="SSF53756">
    <property type="entry name" value="UDP-Glycosyltransferase/glycogen phosphorylase"/>
    <property type="match status" value="1"/>
</dbReference>
<dbReference type="Gramene" id="AUR62018938-RA">
    <property type="protein sequence ID" value="AUR62018938-RA:cds"/>
    <property type="gene ID" value="AUR62018938"/>
</dbReference>
<comment type="similarity">
    <text evidence="1">Belongs to the UDP-glycosyltransferase family.</text>
</comment>
<dbReference type="Proteomes" id="UP000596660">
    <property type="component" value="Unplaced"/>
</dbReference>
<keyword evidence="3" id="KW-1185">Reference proteome</keyword>
<accession>A0A803LUP4</accession>
<sequence>MVVDWVPSMKGIQLKYIPTFILTTDKDDIMLNFLKFTTERAAKSSAPIIFNSFDALEHDVLEDILKIVVGPIYNIGPMQLQLNNVSDDAAVKSLGSNLWKEDSTCFEWLDSKKPKSVVYVSFGSITTMTNENLIEFAWGLANKQQTNCWFSFEKWGIGMEIDNDVRRSEVERQVRELMEDKRGEEMASKALEWKKLAEEALATPSGSSYLDFEKLVNQEVLSLKKVK</sequence>